<keyword evidence="1" id="KW-0472">Membrane</keyword>
<proteinExistence type="predicted"/>
<evidence type="ECO:0000313" key="3">
    <source>
        <dbReference type="Proteomes" id="UP000003244"/>
    </source>
</evidence>
<name>E0E3Q4_9FIRM</name>
<dbReference type="AlphaFoldDB" id="E0E3Q4"/>
<keyword evidence="1" id="KW-0812">Transmembrane</keyword>
<keyword evidence="1" id="KW-1133">Transmembrane helix</keyword>
<dbReference type="Gene3D" id="2.60.320.10">
    <property type="entry name" value="N-utilization substance G protein NusG, insert domain"/>
    <property type="match status" value="1"/>
</dbReference>
<accession>E0E3Q4</accession>
<keyword evidence="3" id="KW-1185">Reference proteome</keyword>
<dbReference type="Proteomes" id="UP000003244">
    <property type="component" value="Unassembled WGS sequence"/>
</dbReference>
<gene>
    <name evidence="2" type="ORF">HMPREF0634_0546</name>
</gene>
<dbReference type="GeneID" id="84800901"/>
<protein>
    <submittedName>
        <fullName evidence="2">Uncharacterized protein</fullName>
    </submittedName>
</protein>
<dbReference type="Pfam" id="PF07009">
    <property type="entry name" value="NusG_II"/>
    <property type="match status" value="1"/>
</dbReference>
<evidence type="ECO:0000313" key="2">
    <source>
        <dbReference type="EMBL" id="EFM64357.1"/>
    </source>
</evidence>
<dbReference type="CDD" id="cd09911">
    <property type="entry name" value="Lin0431_like"/>
    <property type="match status" value="1"/>
</dbReference>
<dbReference type="eggNOG" id="COG5341">
    <property type="taxonomic scope" value="Bacteria"/>
</dbReference>
<dbReference type="EMBL" id="ADGQ01000060">
    <property type="protein sequence ID" value="EFM64357.1"/>
    <property type="molecule type" value="Genomic_DNA"/>
</dbReference>
<evidence type="ECO:0000256" key="1">
    <source>
        <dbReference type="SAM" id="Phobius"/>
    </source>
</evidence>
<comment type="caution">
    <text evidence="2">The sequence shown here is derived from an EMBL/GenBank/DDBJ whole genome shotgun (WGS) entry which is preliminary data.</text>
</comment>
<dbReference type="InterPro" id="IPR038690">
    <property type="entry name" value="NusG_2_sf"/>
</dbReference>
<feature type="transmembrane region" description="Helical" evidence="1">
    <location>
        <begin position="6"/>
        <end position="26"/>
    </location>
</feature>
<sequence>MKKRDIILFAIVGILIVQGVLINKYLNSGQGARVEVYVENKLYNTYPLDKDQKIDIKEKNGRINKIHIHDKGVEMTKANCPDKVCIHTGFINKPGQSIVCLPHKINIKIVSDDDSQADKDVIVK</sequence>
<dbReference type="STRING" id="596315.HMPREF0634_0546"/>
<organism evidence="2 3">
    <name type="scientific">Peptostreptococcus stomatis DSM 17678</name>
    <dbReference type="NCBI Taxonomy" id="596315"/>
    <lineage>
        <taxon>Bacteria</taxon>
        <taxon>Bacillati</taxon>
        <taxon>Bacillota</taxon>
        <taxon>Clostridia</taxon>
        <taxon>Peptostreptococcales</taxon>
        <taxon>Peptostreptococcaceae</taxon>
        <taxon>Peptostreptococcus</taxon>
    </lineage>
</organism>
<reference evidence="2 3" key="1">
    <citation type="submission" date="2010-08" db="EMBL/GenBank/DDBJ databases">
        <authorList>
            <person name="Harkins D.M."/>
            <person name="Madupu R."/>
            <person name="Durkin A.S."/>
            <person name="Torralba M."/>
            <person name="Methe B."/>
            <person name="Sutton G.G."/>
            <person name="Nelson K.E."/>
        </authorList>
    </citation>
    <scope>NUCLEOTIDE SEQUENCE [LARGE SCALE GENOMIC DNA]</scope>
    <source>
        <strain evidence="2 3">DSM 17678</strain>
    </source>
</reference>
<dbReference type="OrthoDB" id="47603at2"/>
<dbReference type="RefSeq" id="WP_007789925.1">
    <property type="nucleotide sequence ID" value="NZ_ADGQ01000060.1"/>
</dbReference>